<dbReference type="OrthoDB" id="661148at2759"/>
<dbReference type="Pfam" id="PF00564">
    <property type="entry name" value="PB1"/>
    <property type="match status" value="1"/>
</dbReference>
<sequence length="739" mass="79530">MSTLPIHFKLVRPGDATRKVSFADNPTWLDLAAKAEDLFRVPLEHLAFVYTDDEGDKITLSSQEELSDFYGTVNPPFRFVVRDLSNSREPSAIGDDDRSHLGVNDHKTDGGKPKSPFLTAPGGFPLVFDIQDDGFPIPLEAILARAQATGHSGAFVEELGSASRRSTPAQAAAEDKGKGRAAEDNAADEVLSAASMDGSFHVRGDEHKPSVHVFDAKHGATVTIEETKDDPTSFLKRVLELGKRERDGDAPAPDPPLAPLEDKEPPKSLVTDIADFMQQLVGAVAANPELSGSVRNIVQNVSEGAYWSNSGGQMVNETDEARAGMRLADALGDLFKTVGGLTSEEIARRFANRPARTPPPDGPHGQRRGWDRVRARMFPGGMRPPPPPPPRGYYGPFGPPPPPPPPPPPGMPRYAIAPGPPPPPPVVMPPPGGRFDPFHPGNIAALRRSNTYNGDNGPPPPPPGPPRPPAPPGPQYPYAPPQGPPPPPAPAPVRPEITIPQAPSQAPPAAPLSPEARKAQLEAAKQLYIQQKEAWRREKEERRREKERLTRERSGFAALPASQAAQEHEEHEEEDADDSDHVPLVAPPPLHPLDHPPASVEGEVPDPVHLDRAPADVKPERTLSKMEWNFRFTSPLQFQSSIVPISPVPAQRLPNAAAASRIIARLEDMGFTSAKHADIVQRVVRELKKAPMPDPSGEAEDAIVVRLLEELIAAQASGSGTARKVSGTTTTTMPGAFDA</sequence>
<evidence type="ECO:0000256" key="1">
    <source>
        <dbReference type="SAM" id="MobiDB-lite"/>
    </source>
</evidence>
<evidence type="ECO:0000313" key="3">
    <source>
        <dbReference type="EMBL" id="KZW00456.1"/>
    </source>
</evidence>
<dbReference type="Proteomes" id="UP000077266">
    <property type="component" value="Unassembled WGS sequence"/>
</dbReference>
<dbReference type="InterPro" id="IPR000270">
    <property type="entry name" value="PB1_dom"/>
</dbReference>
<feature type="domain" description="PB1" evidence="2">
    <location>
        <begin position="1"/>
        <end position="84"/>
    </location>
</feature>
<dbReference type="AlphaFoldDB" id="A0A165NAE5"/>
<organism evidence="3 4">
    <name type="scientific">Exidia glandulosa HHB12029</name>
    <dbReference type="NCBI Taxonomy" id="1314781"/>
    <lineage>
        <taxon>Eukaryota</taxon>
        <taxon>Fungi</taxon>
        <taxon>Dikarya</taxon>
        <taxon>Basidiomycota</taxon>
        <taxon>Agaricomycotina</taxon>
        <taxon>Agaricomycetes</taxon>
        <taxon>Auriculariales</taxon>
        <taxon>Exidiaceae</taxon>
        <taxon>Exidia</taxon>
    </lineage>
</organism>
<feature type="compositionally biased region" description="Pro residues" evidence="1">
    <location>
        <begin position="418"/>
        <end position="432"/>
    </location>
</feature>
<dbReference type="SMART" id="SM00666">
    <property type="entry name" value="PB1"/>
    <property type="match status" value="1"/>
</dbReference>
<proteinExistence type="predicted"/>
<feature type="compositionally biased region" description="Pro residues" evidence="1">
    <location>
        <begin position="382"/>
        <end position="411"/>
    </location>
</feature>
<evidence type="ECO:0000259" key="2">
    <source>
        <dbReference type="PROSITE" id="PS51745"/>
    </source>
</evidence>
<feature type="compositionally biased region" description="Pro residues" evidence="1">
    <location>
        <begin position="457"/>
        <end position="493"/>
    </location>
</feature>
<dbReference type="SUPFAM" id="SSF54277">
    <property type="entry name" value="CAD &amp; PB1 domains"/>
    <property type="match status" value="1"/>
</dbReference>
<dbReference type="InterPro" id="IPR053793">
    <property type="entry name" value="PB1-like"/>
</dbReference>
<evidence type="ECO:0000313" key="4">
    <source>
        <dbReference type="Proteomes" id="UP000077266"/>
    </source>
</evidence>
<dbReference type="PROSITE" id="PS51745">
    <property type="entry name" value="PB1"/>
    <property type="match status" value="1"/>
</dbReference>
<feature type="region of interest" description="Disordered" evidence="1">
    <location>
        <begin position="350"/>
        <end position="612"/>
    </location>
</feature>
<feature type="region of interest" description="Disordered" evidence="1">
    <location>
        <begin position="88"/>
        <end position="116"/>
    </location>
</feature>
<dbReference type="Gene3D" id="3.10.20.90">
    <property type="entry name" value="Phosphatidylinositol 3-kinase Catalytic Subunit, Chain A, domain 1"/>
    <property type="match status" value="1"/>
</dbReference>
<feature type="region of interest" description="Disordered" evidence="1">
    <location>
        <begin position="242"/>
        <end position="265"/>
    </location>
</feature>
<feature type="region of interest" description="Disordered" evidence="1">
    <location>
        <begin position="159"/>
        <end position="186"/>
    </location>
</feature>
<feature type="compositionally biased region" description="Basic and acidic residues" evidence="1">
    <location>
        <begin position="173"/>
        <end position="183"/>
    </location>
</feature>
<feature type="compositionally biased region" description="Polar residues" evidence="1">
    <location>
        <begin position="719"/>
        <end position="733"/>
    </location>
</feature>
<keyword evidence="4" id="KW-1185">Reference proteome</keyword>
<reference evidence="3 4" key="1">
    <citation type="journal article" date="2016" name="Mol. Biol. Evol.">
        <title>Comparative Genomics of Early-Diverging Mushroom-Forming Fungi Provides Insights into the Origins of Lignocellulose Decay Capabilities.</title>
        <authorList>
            <person name="Nagy L.G."/>
            <person name="Riley R."/>
            <person name="Tritt A."/>
            <person name="Adam C."/>
            <person name="Daum C."/>
            <person name="Floudas D."/>
            <person name="Sun H."/>
            <person name="Yadav J.S."/>
            <person name="Pangilinan J."/>
            <person name="Larsson K.H."/>
            <person name="Matsuura K."/>
            <person name="Barry K."/>
            <person name="Labutti K."/>
            <person name="Kuo R."/>
            <person name="Ohm R.A."/>
            <person name="Bhattacharya S.S."/>
            <person name="Shirouzu T."/>
            <person name="Yoshinaga Y."/>
            <person name="Martin F.M."/>
            <person name="Grigoriev I.V."/>
            <person name="Hibbett D.S."/>
        </authorList>
    </citation>
    <scope>NUCLEOTIDE SEQUENCE [LARGE SCALE GENOMIC DNA]</scope>
    <source>
        <strain evidence="3 4">HHB12029</strain>
    </source>
</reference>
<dbReference type="InParanoid" id="A0A165NAE5"/>
<dbReference type="STRING" id="1314781.A0A165NAE5"/>
<accession>A0A165NAE5</accession>
<name>A0A165NAE5_EXIGL</name>
<dbReference type="EMBL" id="KV425901">
    <property type="protein sequence ID" value="KZW00456.1"/>
    <property type="molecule type" value="Genomic_DNA"/>
</dbReference>
<gene>
    <name evidence="3" type="ORF">EXIGLDRAFT_721971</name>
</gene>
<feature type="region of interest" description="Disordered" evidence="1">
    <location>
        <begin position="719"/>
        <end position="739"/>
    </location>
</feature>
<dbReference type="PRINTS" id="PR01217">
    <property type="entry name" value="PRICHEXTENSN"/>
</dbReference>
<feature type="compositionally biased region" description="Basic and acidic residues" evidence="1">
    <location>
        <begin position="533"/>
        <end position="554"/>
    </location>
</feature>
<protein>
    <recommendedName>
        <fullName evidence="2">PB1 domain-containing protein</fullName>
    </recommendedName>
</protein>
<feature type="compositionally biased region" description="Basic and acidic residues" evidence="1">
    <location>
        <begin position="95"/>
        <end position="112"/>
    </location>
</feature>